<comment type="caution">
    <text evidence="3">The sequence shown here is derived from an EMBL/GenBank/DDBJ whole genome shotgun (WGS) entry which is preliminary data.</text>
</comment>
<feature type="transmembrane region" description="Helical" evidence="2">
    <location>
        <begin position="39"/>
        <end position="62"/>
    </location>
</feature>
<feature type="transmembrane region" description="Helical" evidence="2">
    <location>
        <begin position="209"/>
        <end position="232"/>
    </location>
</feature>
<evidence type="ECO:0000313" key="4">
    <source>
        <dbReference type="Proteomes" id="UP001499974"/>
    </source>
</evidence>
<reference evidence="4" key="1">
    <citation type="journal article" date="2019" name="Int. J. Syst. Evol. Microbiol.">
        <title>The Global Catalogue of Microorganisms (GCM) 10K type strain sequencing project: providing services to taxonomists for standard genome sequencing and annotation.</title>
        <authorList>
            <consortium name="The Broad Institute Genomics Platform"/>
            <consortium name="The Broad Institute Genome Sequencing Center for Infectious Disease"/>
            <person name="Wu L."/>
            <person name="Ma J."/>
        </authorList>
    </citation>
    <scope>NUCLEOTIDE SEQUENCE [LARGE SCALE GENOMIC DNA]</scope>
    <source>
        <strain evidence="4">JCM 18531</strain>
    </source>
</reference>
<keyword evidence="2" id="KW-0812">Transmembrane</keyword>
<keyword evidence="2" id="KW-0472">Membrane</keyword>
<dbReference type="RefSeq" id="WP_345522054.1">
    <property type="nucleotide sequence ID" value="NZ_BAABKM010000002.1"/>
</dbReference>
<feature type="transmembrane region" description="Helical" evidence="2">
    <location>
        <begin position="101"/>
        <end position="118"/>
    </location>
</feature>
<feature type="transmembrane region" description="Helical" evidence="2">
    <location>
        <begin position="331"/>
        <end position="355"/>
    </location>
</feature>
<keyword evidence="4" id="KW-1185">Reference proteome</keyword>
<evidence type="ECO:0000313" key="3">
    <source>
        <dbReference type="EMBL" id="GAA4708385.1"/>
    </source>
</evidence>
<feature type="transmembrane region" description="Helical" evidence="2">
    <location>
        <begin position="367"/>
        <end position="395"/>
    </location>
</feature>
<evidence type="ECO:0000256" key="2">
    <source>
        <dbReference type="SAM" id="Phobius"/>
    </source>
</evidence>
<feature type="transmembrane region" description="Helical" evidence="2">
    <location>
        <begin position="74"/>
        <end position="95"/>
    </location>
</feature>
<feature type="region of interest" description="Disordered" evidence="1">
    <location>
        <begin position="402"/>
        <end position="429"/>
    </location>
</feature>
<dbReference type="Proteomes" id="UP001499974">
    <property type="component" value="Unassembled WGS sequence"/>
</dbReference>
<sequence>MLAVMAPALLALAAAVAFAGARRWSIVVAVVAALGTSQLWQVGITARPEVFVCVILLCSSALRPPLAAAPVANRNILTLLGFWLAYATAVSLAFSPRPADSISLIIWSALSMSALWWLPRLGLTAREVVCFGTAVVLAHALFAIGAWLLAQTGSANYFVFLDFGDTNYRARGITLEPNILGSTSVAWITVVYYWRHVVPRWVLLSTVPIAAAGLTSLTRTTIACLLLVGAIIALRNFGSFVRGAVLAAVSIPVLLSVAGSSVLAAQGRAASLLDFNDFSQGTGAFRSRSWQLALDDLSNGTGWLTGFGINSFPQRYEAYVNHKSLDYLSNFWITTLYDTGVVGAFLLVLALVAIVRAVPRKYDALPFFIGFAISQSVTSTSWLLFTWFTVAAMLLPNAVEAQDSSPKGRVDPVDGSIPGAPPRPSITPVPAARRALGRHH</sequence>
<proteinExistence type="predicted"/>
<protein>
    <recommendedName>
        <fullName evidence="5">O-antigen ligase family protein</fullName>
    </recommendedName>
</protein>
<name>A0ABP8XHT1_9ACTN</name>
<gene>
    <name evidence="3" type="ORF">GCM10023349_28880</name>
</gene>
<feature type="transmembrane region" description="Helical" evidence="2">
    <location>
        <begin position="130"/>
        <end position="150"/>
    </location>
</feature>
<feature type="transmembrane region" description="Helical" evidence="2">
    <location>
        <begin position="244"/>
        <end position="265"/>
    </location>
</feature>
<dbReference type="EMBL" id="BAABKM010000002">
    <property type="protein sequence ID" value="GAA4708385.1"/>
    <property type="molecule type" value="Genomic_DNA"/>
</dbReference>
<organism evidence="3 4">
    <name type="scientific">Nocardioides conyzicola</name>
    <dbReference type="NCBI Taxonomy" id="1651781"/>
    <lineage>
        <taxon>Bacteria</taxon>
        <taxon>Bacillati</taxon>
        <taxon>Actinomycetota</taxon>
        <taxon>Actinomycetes</taxon>
        <taxon>Propionibacteriales</taxon>
        <taxon>Nocardioidaceae</taxon>
        <taxon>Nocardioides</taxon>
    </lineage>
</organism>
<evidence type="ECO:0008006" key="5">
    <source>
        <dbReference type="Google" id="ProtNLM"/>
    </source>
</evidence>
<evidence type="ECO:0000256" key="1">
    <source>
        <dbReference type="SAM" id="MobiDB-lite"/>
    </source>
</evidence>
<keyword evidence="2" id="KW-1133">Transmembrane helix</keyword>
<accession>A0ABP8XHT1</accession>